<evidence type="ECO:0000256" key="6">
    <source>
        <dbReference type="ARBA" id="ARBA00022692"/>
    </source>
</evidence>
<accession>C5BJ32</accession>
<comment type="catalytic activity">
    <reaction evidence="1">
        <text>ATP + protein L-histidine = ADP + protein N-phospho-L-histidine.</text>
        <dbReference type="EC" id="2.7.13.3"/>
    </reaction>
</comment>
<keyword evidence="7 14" id="KW-0418">Kinase</keyword>
<dbReference type="OrthoDB" id="9804645at2"/>
<dbReference type="HOGENOM" id="CLU_000445_89_27_6"/>
<dbReference type="eggNOG" id="COG5000">
    <property type="taxonomic scope" value="Bacteria"/>
</dbReference>
<evidence type="ECO:0000256" key="7">
    <source>
        <dbReference type="ARBA" id="ARBA00022777"/>
    </source>
</evidence>
<dbReference type="SUPFAM" id="SSF47384">
    <property type="entry name" value="Homodimeric domain of signal transducing histidine kinase"/>
    <property type="match status" value="1"/>
</dbReference>
<dbReference type="PANTHER" id="PTHR45436:SF15">
    <property type="entry name" value="SENSOR HISTIDINE KINASE CUSS"/>
    <property type="match status" value="1"/>
</dbReference>
<keyword evidence="5" id="KW-0808">Transferase</keyword>
<dbReference type="EMBL" id="CP001614">
    <property type="protein sequence ID" value="ACR10736.1"/>
    <property type="molecule type" value="Genomic_DNA"/>
</dbReference>
<protein>
    <recommendedName>
        <fullName evidence="3">histidine kinase</fullName>
        <ecNumber evidence="3">2.7.13.3</ecNumber>
    </recommendedName>
</protein>
<dbReference type="InterPro" id="IPR003661">
    <property type="entry name" value="HisK_dim/P_dom"/>
</dbReference>
<evidence type="ECO:0000256" key="2">
    <source>
        <dbReference type="ARBA" id="ARBA00004141"/>
    </source>
</evidence>
<dbReference type="SMART" id="SM00388">
    <property type="entry name" value="HisKA"/>
    <property type="match status" value="1"/>
</dbReference>
<proteinExistence type="predicted"/>
<comment type="subcellular location">
    <subcellularLocation>
        <location evidence="2">Membrane</location>
        <topology evidence="2">Multi-pass membrane protein</topology>
    </subcellularLocation>
</comment>
<keyword evidence="9" id="KW-0902">Two-component regulatory system</keyword>
<dbReference type="CDD" id="cd00082">
    <property type="entry name" value="HisKA"/>
    <property type="match status" value="1"/>
</dbReference>
<dbReference type="PROSITE" id="PS50885">
    <property type="entry name" value="HAMP"/>
    <property type="match status" value="1"/>
</dbReference>
<dbReference type="InterPro" id="IPR003660">
    <property type="entry name" value="HAMP_dom"/>
</dbReference>
<dbReference type="Gene3D" id="6.10.340.10">
    <property type="match status" value="1"/>
</dbReference>
<dbReference type="CDD" id="cd06225">
    <property type="entry name" value="HAMP"/>
    <property type="match status" value="1"/>
</dbReference>
<evidence type="ECO:0000256" key="4">
    <source>
        <dbReference type="ARBA" id="ARBA00022553"/>
    </source>
</evidence>
<dbReference type="SMART" id="SM00304">
    <property type="entry name" value="HAMP"/>
    <property type="match status" value="1"/>
</dbReference>
<dbReference type="Pfam" id="PF00672">
    <property type="entry name" value="HAMP"/>
    <property type="match status" value="1"/>
</dbReference>
<dbReference type="InterPro" id="IPR050428">
    <property type="entry name" value="TCS_sensor_his_kinase"/>
</dbReference>
<organism evidence="14 15">
    <name type="scientific">Teredinibacter turnerae (strain ATCC 39867 / T7901)</name>
    <dbReference type="NCBI Taxonomy" id="377629"/>
    <lineage>
        <taxon>Bacteria</taxon>
        <taxon>Pseudomonadati</taxon>
        <taxon>Pseudomonadota</taxon>
        <taxon>Gammaproteobacteria</taxon>
        <taxon>Cellvibrionales</taxon>
        <taxon>Cellvibrionaceae</taxon>
        <taxon>Teredinibacter</taxon>
    </lineage>
</organism>
<dbReference type="Proteomes" id="UP000009080">
    <property type="component" value="Chromosome"/>
</dbReference>
<evidence type="ECO:0000256" key="5">
    <source>
        <dbReference type="ARBA" id="ARBA00022679"/>
    </source>
</evidence>
<dbReference type="Gene3D" id="3.30.565.10">
    <property type="entry name" value="Histidine kinase-like ATPase, C-terminal domain"/>
    <property type="match status" value="1"/>
</dbReference>
<dbReference type="InterPro" id="IPR004358">
    <property type="entry name" value="Sig_transdc_His_kin-like_C"/>
</dbReference>
<dbReference type="PANTHER" id="PTHR45436">
    <property type="entry name" value="SENSOR HISTIDINE KINASE YKOH"/>
    <property type="match status" value="1"/>
</dbReference>
<dbReference type="Gene3D" id="1.10.287.130">
    <property type="match status" value="1"/>
</dbReference>
<dbReference type="InterPro" id="IPR036890">
    <property type="entry name" value="HATPase_C_sf"/>
</dbReference>
<keyword evidence="10 11" id="KW-0472">Membrane</keyword>
<feature type="domain" description="HAMP" evidence="13">
    <location>
        <begin position="165"/>
        <end position="220"/>
    </location>
</feature>
<dbReference type="Pfam" id="PF00512">
    <property type="entry name" value="HisKA"/>
    <property type="match status" value="1"/>
</dbReference>
<evidence type="ECO:0000313" key="15">
    <source>
        <dbReference type="Proteomes" id="UP000009080"/>
    </source>
</evidence>
<dbReference type="AlphaFoldDB" id="C5BJ32"/>
<evidence type="ECO:0000256" key="11">
    <source>
        <dbReference type="SAM" id="Phobius"/>
    </source>
</evidence>
<keyword evidence="8 11" id="KW-1133">Transmembrane helix</keyword>
<dbReference type="InterPro" id="IPR036097">
    <property type="entry name" value="HisK_dim/P_sf"/>
</dbReference>
<gene>
    <name evidence="14" type="ordered locus">TERTU_4434</name>
</gene>
<dbReference type="eggNOG" id="COG2205">
    <property type="taxonomic scope" value="Bacteria"/>
</dbReference>
<dbReference type="SMART" id="SM00387">
    <property type="entry name" value="HATPase_c"/>
    <property type="match status" value="1"/>
</dbReference>
<keyword evidence="15" id="KW-1185">Reference proteome</keyword>
<evidence type="ECO:0000259" key="12">
    <source>
        <dbReference type="PROSITE" id="PS50109"/>
    </source>
</evidence>
<evidence type="ECO:0000313" key="14">
    <source>
        <dbReference type="EMBL" id="ACR10736.1"/>
    </source>
</evidence>
<feature type="transmembrane region" description="Helical" evidence="11">
    <location>
        <begin position="149"/>
        <end position="168"/>
    </location>
</feature>
<evidence type="ECO:0000256" key="1">
    <source>
        <dbReference type="ARBA" id="ARBA00000085"/>
    </source>
</evidence>
<reference evidence="14 15" key="1">
    <citation type="journal article" date="2009" name="PLoS ONE">
        <title>The complete genome of Teredinibacter turnerae T7901: an intracellular endosymbiont of marine wood-boring bivalves (shipworms).</title>
        <authorList>
            <person name="Yang J.C."/>
            <person name="Madupu R."/>
            <person name="Durkin A.S."/>
            <person name="Ekborg N.A."/>
            <person name="Pedamallu C.S."/>
            <person name="Hostetler J.B."/>
            <person name="Radune D."/>
            <person name="Toms B.S."/>
            <person name="Henrissat B."/>
            <person name="Coutinho P.M."/>
            <person name="Schwarz S."/>
            <person name="Field L."/>
            <person name="Trindade-Silva A.E."/>
            <person name="Soares C.A.G."/>
            <person name="Elshahawi S."/>
            <person name="Hanora A."/>
            <person name="Schmidt E.W."/>
            <person name="Haygood M.G."/>
            <person name="Posfai J."/>
            <person name="Benner J."/>
            <person name="Madinger C."/>
            <person name="Nove J."/>
            <person name="Anton B."/>
            <person name="Chaudhary K."/>
            <person name="Foster J."/>
            <person name="Holman A."/>
            <person name="Kumar S."/>
            <person name="Lessard P.A."/>
            <person name="Luyten Y.A."/>
            <person name="Slatko B."/>
            <person name="Wood N."/>
            <person name="Wu B."/>
            <person name="Teplitski M."/>
            <person name="Mougous J.D."/>
            <person name="Ward N."/>
            <person name="Eisen J.A."/>
            <person name="Badger J.H."/>
            <person name="Distel D.L."/>
        </authorList>
    </citation>
    <scope>NUCLEOTIDE SEQUENCE [LARGE SCALE GENOMIC DNA]</scope>
    <source>
        <strain evidence="15">ATCC 39867 / T7901</strain>
    </source>
</reference>
<dbReference type="InterPro" id="IPR005467">
    <property type="entry name" value="His_kinase_dom"/>
</dbReference>
<keyword evidence="4" id="KW-0597">Phosphoprotein</keyword>
<feature type="domain" description="Histidine kinase" evidence="12">
    <location>
        <begin position="228"/>
        <end position="434"/>
    </location>
</feature>
<dbReference type="GO" id="GO:0000155">
    <property type="term" value="F:phosphorelay sensor kinase activity"/>
    <property type="evidence" value="ECO:0007669"/>
    <property type="project" value="InterPro"/>
</dbReference>
<dbReference type="PROSITE" id="PS50109">
    <property type="entry name" value="HIS_KIN"/>
    <property type="match status" value="1"/>
</dbReference>
<dbReference type="Pfam" id="PF02518">
    <property type="entry name" value="HATPase_c"/>
    <property type="match status" value="1"/>
</dbReference>
<keyword evidence="6 11" id="KW-0812">Transmembrane</keyword>
<dbReference type="STRING" id="377629.TERTU_4434"/>
<sequence length="434" mass="49081">MPNFGFSKIFWKIFLTFWLVNLAVIFAASFTIVSNMEATRITNLHEQMARRFAEQIIDRVESGEPMPRFRRFGGPGPKRGEEPSPRLNITRADTNTPVFQHRFRFQTEERTLQFQVTSAAGTLYNVETQLPRKPLFMKDMLQRLRSTQFVLILIASTLASALLSWSIARPLKNLGARSREVAGGNLDARPDKKLLQRGDEIGELARDLDHMIHQVATSINGQRQLLHDVSHELRAPLARLQAAAALVEKKPESPQYIAKIHHECDRMNVLIQQILDYARFHELPEDRETASLTDLVDDVCSDIRFRYPEHQIQIDTATTRQIYYTGFLDSLQKALTNFLDNACKYSPPNSLVHIQLSEQEHTTTVEICDSGCGIAPEHLARVTEPFFQTAAENSQKGFGLGLSIARRAIEKNGGKLDFGNRAEGGLCVTVTLPR</sequence>
<dbReference type="GO" id="GO:0005886">
    <property type="term" value="C:plasma membrane"/>
    <property type="evidence" value="ECO:0007669"/>
    <property type="project" value="TreeGrafter"/>
</dbReference>
<evidence type="ECO:0000256" key="8">
    <source>
        <dbReference type="ARBA" id="ARBA00022989"/>
    </source>
</evidence>
<name>C5BJ32_TERTT</name>
<dbReference type="SUPFAM" id="SSF158472">
    <property type="entry name" value="HAMP domain-like"/>
    <property type="match status" value="1"/>
</dbReference>
<evidence type="ECO:0000256" key="9">
    <source>
        <dbReference type="ARBA" id="ARBA00023012"/>
    </source>
</evidence>
<dbReference type="SUPFAM" id="SSF55874">
    <property type="entry name" value="ATPase domain of HSP90 chaperone/DNA topoisomerase II/histidine kinase"/>
    <property type="match status" value="1"/>
</dbReference>
<dbReference type="EC" id="2.7.13.3" evidence="3"/>
<dbReference type="KEGG" id="ttu:TERTU_4434"/>
<evidence type="ECO:0000256" key="10">
    <source>
        <dbReference type="ARBA" id="ARBA00023136"/>
    </source>
</evidence>
<dbReference type="RefSeq" id="WP_015816848.1">
    <property type="nucleotide sequence ID" value="NC_012997.1"/>
</dbReference>
<dbReference type="PRINTS" id="PR00344">
    <property type="entry name" value="BCTRLSENSOR"/>
</dbReference>
<evidence type="ECO:0000259" key="13">
    <source>
        <dbReference type="PROSITE" id="PS50885"/>
    </source>
</evidence>
<evidence type="ECO:0000256" key="3">
    <source>
        <dbReference type="ARBA" id="ARBA00012438"/>
    </source>
</evidence>
<dbReference type="InterPro" id="IPR003594">
    <property type="entry name" value="HATPase_dom"/>
</dbReference>
<feature type="transmembrane region" description="Helical" evidence="11">
    <location>
        <begin position="12"/>
        <end position="33"/>
    </location>
</feature>